<dbReference type="GO" id="GO:0009003">
    <property type="term" value="F:signal peptidase activity"/>
    <property type="evidence" value="ECO:0007669"/>
    <property type="project" value="UniProtKB-EC"/>
</dbReference>
<accession>A0A1F7WR89</accession>
<dbReference type="SUPFAM" id="SSF51306">
    <property type="entry name" value="LexA/Signal peptidase"/>
    <property type="match status" value="1"/>
</dbReference>
<dbReference type="InterPro" id="IPR036286">
    <property type="entry name" value="LexA/Signal_pep-like_sf"/>
</dbReference>
<comment type="subcellular location">
    <subcellularLocation>
        <location evidence="6">Membrane</location>
        <topology evidence="6">Single-pass type II membrane protein</topology>
    </subcellularLocation>
</comment>
<evidence type="ECO:0000313" key="9">
    <source>
        <dbReference type="Proteomes" id="UP000178812"/>
    </source>
</evidence>
<proteinExistence type="inferred from homology"/>
<evidence type="ECO:0000313" key="8">
    <source>
        <dbReference type="EMBL" id="OGM05282.1"/>
    </source>
</evidence>
<protein>
    <recommendedName>
        <fullName evidence="3 6">Signal peptidase I</fullName>
        <ecNumber evidence="3 6">3.4.21.89</ecNumber>
    </recommendedName>
</protein>
<dbReference type="GO" id="GO:0006465">
    <property type="term" value="P:signal peptide processing"/>
    <property type="evidence" value="ECO:0007669"/>
    <property type="project" value="InterPro"/>
</dbReference>
<dbReference type="PROSITE" id="PS00760">
    <property type="entry name" value="SPASE_I_2"/>
    <property type="match status" value="1"/>
</dbReference>
<dbReference type="InterPro" id="IPR019758">
    <property type="entry name" value="Pept_S26A_signal_pept_1_CS"/>
</dbReference>
<feature type="domain" description="Peptidase S26" evidence="7">
    <location>
        <begin position="12"/>
        <end position="170"/>
    </location>
</feature>
<evidence type="ECO:0000256" key="4">
    <source>
        <dbReference type="ARBA" id="ARBA00022801"/>
    </source>
</evidence>
<dbReference type="EMBL" id="MGFM01000041">
    <property type="protein sequence ID" value="OGM05282.1"/>
    <property type="molecule type" value="Genomic_DNA"/>
</dbReference>
<feature type="transmembrane region" description="Helical" evidence="6">
    <location>
        <begin position="12"/>
        <end position="30"/>
    </location>
</feature>
<dbReference type="Proteomes" id="UP000178812">
    <property type="component" value="Unassembled WGS sequence"/>
</dbReference>
<feature type="active site" evidence="5">
    <location>
        <position position="40"/>
    </location>
</feature>
<feature type="active site" evidence="5">
    <location>
        <position position="83"/>
    </location>
</feature>
<dbReference type="PROSITE" id="PS00761">
    <property type="entry name" value="SPASE_I_3"/>
    <property type="match status" value="1"/>
</dbReference>
<dbReference type="Pfam" id="PF10502">
    <property type="entry name" value="Peptidase_S26"/>
    <property type="match status" value="1"/>
</dbReference>
<dbReference type="InterPro" id="IPR000223">
    <property type="entry name" value="Pept_S26A_signal_pept_1"/>
</dbReference>
<keyword evidence="6" id="KW-0645">Protease</keyword>
<evidence type="ECO:0000256" key="3">
    <source>
        <dbReference type="ARBA" id="ARBA00013208"/>
    </source>
</evidence>
<dbReference type="PANTHER" id="PTHR43390">
    <property type="entry name" value="SIGNAL PEPTIDASE I"/>
    <property type="match status" value="1"/>
</dbReference>
<organism evidence="8 9">
    <name type="scientific">Candidatus Woesebacteria bacterium GWB1_43_5</name>
    <dbReference type="NCBI Taxonomy" id="1802474"/>
    <lineage>
        <taxon>Bacteria</taxon>
        <taxon>Candidatus Woeseibacteriota</taxon>
    </lineage>
</organism>
<dbReference type="NCBIfam" id="TIGR02227">
    <property type="entry name" value="sigpep_I_bact"/>
    <property type="match status" value="1"/>
</dbReference>
<reference evidence="8 9" key="1">
    <citation type="journal article" date="2016" name="Nat. Commun.">
        <title>Thousands of microbial genomes shed light on interconnected biogeochemical processes in an aquifer system.</title>
        <authorList>
            <person name="Anantharaman K."/>
            <person name="Brown C.T."/>
            <person name="Hug L.A."/>
            <person name="Sharon I."/>
            <person name="Castelle C.J."/>
            <person name="Probst A.J."/>
            <person name="Thomas B.C."/>
            <person name="Singh A."/>
            <person name="Wilkins M.J."/>
            <person name="Karaoz U."/>
            <person name="Brodie E.L."/>
            <person name="Williams K.H."/>
            <person name="Hubbard S.S."/>
            <person name="Banfield J.F."/>
        </authorList>
    </citation>
    <scope>NUCLEOTIDE SEQUENCE [LARGE SCALE GENOMIC DNA]</scope>
</reference>
<dbReference type="Gene3D" id="2.10.109.10">
    <property type="entry name" value="Umud Fragment, subunit A"/>
    <property type="match status" value="1"/>
</dbReference>
<keyword evidence="6" id="KW-0812">Transmembrane</keyword>
<dbReference type="EC" id="3.4.21.89" evidence="3 6"/>
<evidence type="ECO:0000256" key="1">
    <source>
        <dbReference type="ARBA" id="ARBA00000677"/>
    </source>
</evidence>
<comment type="catalytic activity">
    <reaction evidence="1 6">
        <text>Cleavage of hydrophobic, N-terminal signal or leader sequences from secreted and periplasmic proteins.</text>
        <dbReference type="EC" id="3.4.21.89"/>
    </reaction>
</comment>
<evidence type="ECO:0000256" key="6">
    <source>
        <dbReference type="RuleBase" id="RU362042"/>
    </source>
</evidence>
<evidence type="ECO:0000256" key="5">
    <source>
        <dbReference type="PIRSR" id="PIRSR600223-1"/>
    </source>
</evidence>
<dbReference type="CDD" id="cd06530">
    <property type="entry name" value="S26_SPase_I"/>
    <property type="match status" value="1"/>
</dbReference>
<dbReference type="PANTHER" id="PTHR43390:SF1">
    <property type="entry name" value="CHLOROPLAST PROCESSING PEPTIDASE"/>
    <property type="match status" value="1"/>
</dbReference>
<keyword evidence="4 6" id="KW-0378">Hydrolase</keyword>
<dbReference type="PRINTS" id="PR00727">
    <property type="entry name" value="LEADERPTASE"/>
</dbReference>
<keyword evidence="6" id="KW-0472">Membrane</keyword>
<evidence type="ECO:0000256" key="2">
    <source>
        <dbReference type="ARBA" id="ARBA00009370"/>
    </source>
</evidence>
<gene>
    <name evidence="8" type="ORF">A2125_00710</name>
</gene>
<dbReference type="AlphaFoldDB" id="A0A1F7WR89"/>
<keyword evidence="6" id="KW-1133">Transmembrane helix</keyword>
<dbReference type="InterPro" id="IPR019757">
    <property type="entry name" value="Pept_S26A_signal_pept_1_Lys-AS"/>
</dbReference>
<dbReference type="GO" id="GO:0004252">
    <property type="term" value="F:serine-type endopeptidase activity"/>
    <property type="evidence" value="ECO:0007669"/>
    <property type="project" value="InterPro"/>
</dbReference>
<dbReference type="InterPro" id="IPR019533">
    <property type="entry name" value="Peptidase_S26"/>
</dbReference>
<comment type="caution">
    <text evidence="8">The sequence shown here is derived from an EMBL/GenBank/DDBJ whole genome shotgun (WGS) entry which is preliminary data.</text>
</comment>
<dbReference type="GO" id="GO:0016020">
    <property type="term" value="C:membrane"/>
    <property type="evidence" value="ECO:0007669"/>
    <property type="project" value="UniProtKB-SubCell"/>
</dbReference>
<name>A0A1F7WR89_9BACT</name>
<evidence type="ECO:0000259" key="7">
    <source>
        <dbReference type="Pfam" id="PF10502"/>
    </source>
</evidence>
<sequence length="183" mass="20579">MLSRIGAFFLDILQVVIFAGAIFLVLYLLVMQPHKIKGASMEPNFHDGEYLLTDKITYRFNQPKRGDVIIFKAPGESGDDFIKRIIGLPGEKVSLTNGKVYIDGKILSESYIPADFVTSQGIFLQEGKEVVVPSNQFFVFGDNRSHSADSRSFGFIEKSRITGRAWFLYWPIKNLGLVEGVSY</sequence>
<comment type="similarity">
    <text evidence="2 6">Belongs to the peptidase S26 family.</text>
</comment>